<feature type="transmembrane region" description="Helical" evidence="5">
    <location>
        <begin position="212"/>
        <end position="231"/>
    </location>
</feature>
<keyword evidence="2 5" id="KW-0812">Transmembrane</keyword>
<dbReference type="GO" id="GO:1905039">
    <property type="term" value="P:carboxylic acid transmembrane transport"/>
    <property type="evidence" value="ECO:0007669"/>
    <property type="project" value="UniProtKB-ARBA"/>
</dbReference>
<dbReference type="CDD" id="cd01115">
    <property type="entry name" value="SLC13_permease"/>
    <property type="match status" value="1"/>
</dbReference>
<evidence type="ECO:0000313" key="7">
    <source>
        <dbReference type="Proteomes" id="UP000318995"/>
    </source>
</evidence>
<sequence>MKALFLFIGPLVAAAAGMLANAYGLPAPAAWTAAITALCAVWWVSEAIPIPATSLVPIAALPLVGAIPPPEVGKAYGHPLILLLTGGFMLSTALERSGAHRRLALAMIRLVSAGGRVTGRRLVIGFMLAAAVLSMWVSNAATTLMLIPIALATLGAAGSSGASPRLRNALLLGVAYAASVAGTMTPIGTPPNLLCINALEQGPVGEVTFSEWIGWAVPAALPMLIATALWLTRGLSDETEFNLPEIGRWRSAEIRTLAVFVATAVLWVTRTEPFGGWSKALGLVHANDASVALLAVVAMFLIPSGDPPKPGEPAPRLLDWPTAVAIPWGMLLLFSGGMVLAQAFTSSGLAEAISAGMSQLAQLPAPLLLISLCLSVTFLTEVTSNTATTALLMPLLATVAQATDIDPRLLMVPAAISASYAFMLPVATVPNAAVYGAGADSGAMAREGFVLNLIGAVLLSMSAWWSFGGG</sequence>
<keyword evidence="7" id="KW-1185">Reference proteome</keyword>
<dbReference type="GO" id="GO:0005886">
    <property type="term" value="C:plasma membrane"/>
    <property type="evidence" value="ECO:0007669"/>
    <property type="project" value="TreeGrafter"/>
</dbReference>
<evidence type="ECO:0000256" key="4">
    <source>
        <dbReference type="ARBA" id="ARBA00023136"/>
    </source>
</evidence>
<gene>
    <name evidence="6" type="primary">sdcS_2</name>
    <name evidence="6" type="ORF">Pla111_11800</name>
</gene>
<dbReference type="EMBL" id="SJPH01000002">
    <property type="protein sequence ID" value="TWT47565.1"/>
    <property type="molecule type" value="Genomic_DNA"/>
</dbReference>
<accession>A0A5C5WBT9</accession>
<feature type="transmembrane region" description="Helical" evidence="5">
    <location>
        <begin position="409"/>
        <end position="429"/>
    </location>
</feature>
<dbReference type="InterPro" id="IPR001898">
    <property type="entry name" value="SLC13A/DASS"/>
</dbReference>
<protein>
    <submittedName>
        <fullName evidence="6">Sodium-dependent dicarboxylate transporter SdcS</fullName>
    </submittedName>
</protein>
<feature type="transmembrane region" description="Helical" evidence="5">
    <location>
        <begin position="449"/>
        <end position="467"/>
    </location>
</feature>
<reference evidence="6 7" key="1">
    <citation type="submission" date="2019-02" db="EMBL/GenBank/DDBJ databases">
        <title>Deep-cultivation of Planctomycetes and their phenomic and genomic characterization uncovers novel biology.</title>
        <authorList>
            <person name="Wiegand S."/>
            <person name="Jogler M."/>
            <person name="Boedeker C."/>
            <person name="Pinto D."/>
            <person name="Vollmers J."/>
            <person name="Rivas-Marin E."/>
            <person name="Kohn T."/>
            <person name="Peeters S.H."/>
            <person name="Heuer A."/>
            <person name="Rast P."/>
            <person name="Oberbeckmann S."/>
            <person name="Bunk B."/>
            <person name="Jeske O."/>
            <person name="Meyerdierks A."/>
            <person name="Storesund J.E."/>
            <person name="Kallscheuer N."/>
            <person name="Luecker S."/>
            <person name="Lage O.M."/>
            <person name="Pohl T."/>
            <person name="Merkel B.J."/>
            <person name="Hornburger P."/>
            <person name="Mueller R.-W."/>
            <person name="Bruemmer F."/>
            <person name="Labrenz M."/>
            <person name="Spormann A.M."/>
            <person name="Op Den Camp H."/>
            <person name="Overmann J."/>
            <person name="Amann R."/>
            <person name="Jetten M.S.M."/>
            <person name="Mascher T."/>
            <person name="Medema M.H."/>
            <person name="Devos D.P."/>
            <person name="Kaster A.-K."/>
            <person name="Ovreas L."/>
            <person name="Rohde M."/>
            <person name="Galperin M.Y."/>
            <person name="Jogler C."/>
        </authorList>
    </citation>
    <scope>NUCLEOTIDE SEQUENCE [LARGE SCALE GENOMIC DNA]</scope>
    <source>
        <strain evidence="6 7">Pla111</strain>
    </source>
</reference>
<keyword evidence="4 5" id="KW-0472">Membrane</keyword>
<organism evidence="6 7">
    <name type="scientific">Botrimarina hoheduenensis</name>
    <dbReference type="NCBI Taxonomy" id="2528000"/>
    <lineage>
        <taxon>Bacteria</taxon>
        <taxon>Pseudomonadati</taxon>
        <taxon>Planctomycetota</taxon>
        <taxon>Planctomycetia</taxon>
        <taxon>Pirellulales</taxon>
        <taxon>Lacipirellulaceae</taxon>
        <taxon>Botrimarina</taxon>
    </lineage>
</organism>
<dbReference type="AlphaFoldDB" id="A0A5C5WBT9"/>
<dbReference type="NCBIfam" id="TIGR00785">
    <property type="entry name" value="dass"/>
    <property type="match status" value="1"/>
</dbReference>
<evidence type="ECO:0000256" key="5">
    <source>
        <dbReference type="SAM" id="Phobius"/>
    </source>
</evidence>
<proteinExistence type="predicted"/>
<keyword evidence="3 5" id="KW-1133">Transmembrane helix</keyword>
<feature type="transmembrane region" description="Helical" evidence="5">
    <location>
        <begin position="143"/>
        <end position="162"/>
    </location>
</feature>
<feature type="transmembrane region" description="Helical" evidence="5">
    <location>
        <begin position="119"/>
        <end position="137"/>
    </location>
</feature>
<feature type="transmembrane region" description="Helical" evidence="5">
    <location>
        <begin position="281"/>
        <end position="302"/>
    </location>
</feature>
<evidence type="ECO:0000256" key="3">
    <source>
        <dbReference type="ARBA" id="ARBA00022989"/>
    </source>
</evidence>
<feature type="transmembrane region" description="Helical" evidence="5">
    <location>
        <begin position="169"/>
        <end position="187"/>
    </location>
</feature>
<dbReference type="GO" id="GO:0008514">
    <property type="term" value="F:organic anion transmembrane transporter activity"/>
    <property type="evidence" value="ECO:0007669"/>
    <property type="project" value="UniProtKB-ARBA"/>
</dbReference>
<evidence type="ECO:0000256" key="2">
    <source>
        <dbReference type="ARBA" id="ARBA00022692"/>
    </source>
</evidence>
<feature type="transmembrane region" description="Helical" evidence="5">
    <location>
        <begin position="323"/>
        <end position="345"/>
    </location>
</feature>
<dbReference type="Pfam" id="PF00939">
    <property type="entry name" value="Na_sulph_symp"/>
    <property type="match status" value="1"/>
</dbReference>
<dbReference type="PANTHER" id="PTHR10283">
    <property type="entry name" value="SOLUTE CARRIER FAMILY 13 MEMBER"/>
    <property type="match status" value="1"/>
</dbReference>
<comment type="subcellular location">
    <subcellularLocation>
        <location evidence="1">Membrane</location>
        <topology evidence="1">Multi-pass membrane protein</topology>
    </subcellularLocation>
</comment>
<evidence type="ECO:0000256" key="1">
    <source>
        <dbReference type="ARBA" id="ARBA00004141"/>
    </source>
</evidence>
<dbReference type="RefSeq" id="WP_146572273.1">
    <property type="nucleotide sequence ID" value="NZ_SJPH01000002.1"/>
</dbReference>
<dbReference type="OrthoDB" id="9766267at2"/>
<name>A0A5C5WBT9_9BACT</name>
<feature type="transmembrane region" description="Helical" evidence="5">
    <location>
        <begin position="365"/>
        <end position="397"/>
    </location>
</feature>
<evidence type="ECO:0000313" key="6">
    <source>
        <dbReference type="EMBL" id="TWT47565.1"/>
    </source>
</evidence>
<dbReference type="PANTHER" id="PTHR10283:SF82">
    <property type="entry name" value="SOLUTE CARRIER FAMILY 13 MEMBER 2"/>
    <property type="match status" value="1"/>
</dbReference>
<dbReference type="Proteomes" id="UP000318995">
    <property type="component" value="Unassembled WGS sequence"/>
</dbReference>
<feature type="transmembrane region" description="Helical" evidence="5">
    <location>
        <begin position="80"/>
        <end position="98"/>
    </location>
</feature>
<comment type="caution">
    <text evidence="6">The sequence shown here is derived from an EMBL/GenBank/DDBJ whole genome shotgun (WGS) entry which is preliminary data.</text>
</comment>